<evidence type="ECO:0000313" key="8">
    <source>
        <dbReference type="Proteomes" id="UP000265816"/>
    </source>
</evidence>
<dbReference type="Proteomes" id="UP000265816">
    <property type="component" value="Unassembled WGS sequence"/>
</dbReference>
<gene>
    <name evidence="7" type="ORF">D1970_01875</name>
</gene>
<sequence length="511" mass="57144">MKSLDKEEQKSKKNGKETKQSPVFTGNFESDLKKVKDLLGENSDILFRKFRLNNTKLKAALFYLDGLSDKELIDKFLLSSLMKPFSETDKEQIKQDGLKDFLKNNVLSIGEIKESDEPEKAVIEILNGSAALIIESVPEVLVLGIKKPKTRDLQEPISEPLVRGPRIGFTENIKDNTAILRNQGQNEDLFFLKKSVGERAKKQTVIAYINGIANQDLVDEIVRRIDKIKIDFLPESGYIEQLIEDNFLSPFPQIQSTERPDRVMGALMEGRVAILLDGTPYVLIAPVTLSMLLQSPEDYYERWIPATLVRLLRFLAAFITLYGPSLYISFISFHPGLIPTKLAISIAGSREGVPFPTLLEAMLMEIAIEILREAGLRLPKPIGPAIGIVGGLIIGEAAVSAGIVSRIMVIVVALTAISSFAMPQYSLGTSLRILRFISMLAASIYGLYGVVLFTLLFLSHLVRLYSFGVPYISPWTPLRMKDLKDFIVRGPMFLMKSRPVLLQTKEPRRKG</sequence>
<evidence type="ECO:0000256" key="1">
    <source>
        <dbReference type="ARBA" id="ARBA00004141"/>
    </source>
</evidence>
<protein>
    <submittedName>
        <fullName evidence="7">Spore germination protein</fullName>
    </submittedName>
</protein>
<proteinExistence type="inferred from homology"/>
<keyword evidence="3 4" id="KW-0472">Membrane</keyword>
<evidence type="ECO:0000256" key="2">
    <source>
        <dbReference type="ARBA" id="ARBA00005278"/>
    </source>
</evidence>
<dbReference type="AlphaFoldDB" id="A0A398BFA9"/>
<name>A0A398BFA9_9BACI</name>
<accession>A0A398BFA9</accession>
<feature type="region of interest" description="Disordered" evidence="5">
    <location>
        <begin position="1"/>
        <end position="24"/>
    </location>
</feature>
<organism evidence="7 8">
    <name type="scientific">Mesobacillus zeae</name>
    <dbReference type="NCBI Taxonomy" id="1917180"/>
    <lineage>
        <taxon>Bacteria</taxon>
        <taxon>Bacillati</taxon>
        <taxon>Bacillota</taxon>
        <taxon>Bacilli</taxon>
        <taxon>Bacillales</taxon>
        <taxon>Bacillaceae</taxon>
        <taxon>Mesobacillus</taxon>
    </lineage>
</organism>
<evidence type="ECO:0000256" key="5">
    <source>
        <dbReference type="SAM" id="MobiDB-lite"/>
    </source>
</evidence>
<dbReference type="RefSeq" id="WP_119111192.1">
    <property type="nucleotide sequence ID" value="NZ_CBCSEO010000008.1"/>
</dbReference>
<evidence type="ECO:0000313" key="7">
    <source>
        <dbReference type="EMBL" id="RID88274.1"/>
    </source>
</evidence>
<dbReference type="GO" id="GO:0009847">
    <property type="term" value="P:spore germination"/>
    <property type="evidence" value="ECO:0007669"/>
    <property type="project" value="UniProtKB-UniRule"/>
</dbReference>
<evidence type="ECO:0000256" key="4">
    <source>
        <dbReference type="PIRNR" id="PIRNR005690"/>
    </source>
</evidence>
<dbReference type="OrthoDB" id="9772630at2"/>
<dbReference type="EMBL" id="QWVT01000007">
    <property type="protein sequence ID" value="RID88274.1"/>
    <property type="molecule type" value="Genomic_DNA"/>
</dbReference>
<dbReference type="GO" id="GO:0005886">
    <property type="term" value="C:plasma membrane"/>
    <property type="evidence" value="ECO:0007669"/>
    <property type="project" value="UniProtKB-SubCell"/>
</dbReference>
<comment type="caution">
    <text evidence="7">The sequence shown here is derived from an EMBL/GenBank/DDBJ whole genome shotgun (WGS) entry which is preliminary data.</text>
</comment>
<feature type="transmembrane region" description="Helical" evidence="6">
    <location>
        <begin position="272"/>
        <end position="294"/>
    </location>
</feature>
<feature type="compositionally biased region" description="Basic and acidic residues" evidence="5">
    <location>
        <begin position="1"/>
        <end position="19"/>
    </location>
</feature>
<evidence type="ECO:0000256" key="3">
    <source>
        <dbReference type="ARBA" id="ARBA00023136"/>
    </source>
</evidence>
<reference evidence="7 8" key="1">
    <citation type="submission" date="2018-08" db="EMBL/GenBank/DDBJ databases">
        <title>Bacillus jemisoniae sp. nov., Bacillus chryseoplanitiae sp. nov., Bacillus resnikiae sp. nov., and Bacillus frankliniae sp. nov., isolated from Viking spacecraft and associated surfaces.</title>
        <authorList>
            <person name="Seuylemezian A."/>
            <person name="Vaishampayan P."/>
        </authorList>
    </citation>
    <scope>NUCLEOTIDE SEQUENCE [LARGE SCALE GENOMIC DNA]</scope>
    <source>
        <strain evidence="7 8">JJ-247</strain>
    </source>
</reference>
<dbReference type="InterPro" id="IPR050768">
    <property type="entry name" value="UPF0353/GerABKA_families"/>
</dbReference>
<comment type="subcellular location">
    <subcellularLocation>
        <location evidence="4">Cell membrane</location>
    </subcellularLocation>
    <subcellularLocation>
        <location evidence="1">Membrane</location>
        <topology evidence="1">Multi-pass membrane protein</topology>
    </subcellularLocation>
</comment>
<evidence type="ECO:0000256" key="6">
    <source>
        <dbReference type="SAM" id="Phobius"/>
    </source>
</evidence>
<keyword evidence="8" id="KW-1185">Reference proteome</keyword>
<keyword evidence="6" id="KW-1133">Transmembrane helix</keyword>
<feature type="transmembrane region" description="Helical" evidence="6">
    <location>
        <begin position="403"/>
        <end position="421"/>
    </location>
</feature>
<keyword evidence="6" id="KW-0812">Transmembrane</keyword>
<feature type="transmembrane region" description="Helical" evidence="6">
    <location>
        <begin position="314"/>
        <end position="333"/>
    </location>
</feature>
<comment type="similarity">
    <text evidence="2 4">Belongs to the GerABKA family.</text>
</comment>
<dbReference type="InterPro" id="IPR004995">
    <property type="entry name" value="Spore_Ger"/>
</dbReference>
<dbReference type="Pfam" id="PF03323">
    <property type="entry name" value="GerA"/>
    <property type="match status" value="1"/>
</dbReference>
<dbReference type="PANTHER" id="PTHR22550">
    <property type="entry name" value="SPORE GERMINATION PROTEIN"/>
    <property type="match status" value="1"/>
</dbReference>
<feature type="transmembrane region" description="Helical" evidence="6">
    <location>
        <begin position="433"/>
        <end position="458"/>
    </location>
</feature>
<dbReference type="PANTHER" id="PTHR22550:SF5">
    <property type="entry name" value="LEUCINE ZIPPER PROTEIN 4"/>
    <property type="match status" value="1"/>
</dbReference>
<dbReference type="PIRSF" id="PIRSF005690">
    <property type="entry name" value="GerBA"/>
    <property type="match status" value="1"/>
</dbReference>